<keyword evidence="3" id="KW-0560">Oxidoreductase</keyword>
<dbReference type="InterPro" id="IPR036661">
    <property type="entry name" value="Luciferase-like_sf"/>
</dbReference>
<gene>
    <name evidence="6" type="ORF">ACFO60_20740</name>
</gene>
<dbReference type="Pfam" id="PF00296">
    <property type="entry name" value="Bac_luciferase"/>
    <property type="match status" value="1"/>
</dbReference>
<proteinExistence type="predicted"/>
<keyword evidence="2" id="KW-0288">FMN</keyword>
<accession>A0ABV9CKG0</accession>
<evidence type="ECO:0000256" key="2">
    <source>
        <dbReference type="ARBA" id="ARBA00022643"/>
    </source>
</evidence>
<evidence type="ECO:0000313" key="6">
    <source>
        <dbReference type="EMBL" id="MFC4533207.1"/>
    </source>
</evidence>
<dbReference type="InterPro" id="IPR050172">
    <property type="entry name" value="SsuD_RutA_monooxygenase"/>
</dbReference>
<dbReference type="EMBL" id="JBHSFP010000014">
    <property type="protein sequence ID" value="MFC4533207.1"/>
    <property type="molecule type" value="Genomic_DNA"/>
</dbReference>
<protein>
    <submittedName>
        <fullName evidence="6">LLM class flavin-dependent oxidoreductase</fullName>
    </submittedName>
</protein>
<reference evidence="7" key="1">
    <citation type="journal article" date="2019" name="Int. J. Syst. Evol. Microbiol.">
        <title>The Global Catalogue of Microorganisms (GCM) 10K type strain sequencing project: providing services to taxonomists for standard genome sequencing and annotation.</title>
        <authorList>
            <consortium name="The Broad Institute Genomics Platform"/>
            <consortium name="The Broad Institute Genome Sequencing Center for Infectious Disease"/>
            <person name="Wu L."/>
            <person name="Ma J."/>
        </authorList>
    </citation>
    <scope>NUCLEOTIDE SEQUENCE [LARGE SCALE GENOMIC DNA]</scope>
    <source>
        <strain evidence="7">CGMCC 4.7132</strain>
    </source>
</reference>
<evidence type="ECO:0000256" key="1">
    <source>
        <dbReference type="ARBA" id="ARBA00022630"/>
    </source>
</evidence>
<evidence type="ECO:0000256" key="3">
    <source>
        <dbReference type="ARBA" id="ARBA00023002"/>
    </source>
</evidence>
<dbReference type="RefSeq" id="WP_380842405.1">
    <property type="nucleotide sequence ID" value="NZ_JBHSFP010000014.1"/>
</dbReference>
<keyword evidence="1" id="KW-0285">Flavoprotein</keyword>
<evidence type="ECO:0000259" key="5">
    <source>
        <dbReference type="Pfam" id="PF00296"/>
    </source>
</evidence>
<dbReference type="Proteomes" id="UP001596004">
    <property type="component" value="Unassembled WGS sequence"/>
</dbReference>
<evidence type="ECO:0000256" key="4">
    <source>
        <dbReference type="ARBA" id="ARBA00023033"/>
    </source>
</evidence>
<organism evidence="6 7">
    <name type="scientific">Sphaerisporangium dianthi</name>
    <dbReference type="NCBI Taxonomy" id="1436120"/>
    <lineage>
        <taxon>Bacteria</taxon>
        <taxon>Bacillati</taxon>
        <taxon>Actinomycetota</taxon>
        <taxon>Actinomycetes</taxon>
        <taxon>Streptosporangiales</taxon>
        <taxon>Streptosporangiaceae</taxon>
        <taxon>Sphaerisporangium</taxon>
    </lineage>
</organism>
<evidence type="ECO:0000313" key="7">
    <source>
        <dbReference type="Proteomes" id="UP001596004"/>
    </source>
</evidence>
<sequence length="291" mass="29990">MDIGVGLPVMVPGTHPARAVEWARAAEEHGFAGVAVLDRVVSGNQEPLVTLAAAAAVTSRVRLATTVLIGPLRGDGTLLAKQAATMHALTGGRLVLGVAAGGREDDYLATGVPFAGRGRRLDEMLTRMREIWRGDTPVGPAPPGGGPPIIVGGHSPAAVRRAALHGDGWIAGAGSAEPYEQRVRRFADAWRAAGRTSRPRLMALVYYALGPGAGDRARAYADACYGGLGPYAARVAAGVATTAEQVRAVIREHAEAGCDELLFFPCSADGDQLERLAGLVGLTAPAAGAPR</sequence>
<keyword evidence="4" id="KW-0503">Monooxygenase</keyword>
<dbReference type="Gene3D" id="3.20.20.30">
    <property type="entry name" value="Luciferase-like domain"/>
    <property type="match status" value="1"/>
</dbReference>
<dbReference type="PANTHER" id="PTHR42847">
    <property type="entry name" value="ALKANESULFONATE MONOOXYGENASE"/>
    <property type="match status" value="1"/>
</dbReference>
<comment type="caution">
    <text evidence="6">The sequence shown here is derived from an EMBL/GenBank/DDBJ whole genome shotgun (WGS) entry which is preliminary data.</text>
</comment>
<name>A0ABV9CKG0_9ACTN</name>
<keyword evidence="7" id="KW-1185">Reference proteome</keyword>
<feature type="domain" description="Luciferase-like" evidence="5">
    <location>
        <begin position="13"/>
        <end position="236"/>
    </location>
</feature>
<dbReference type="InterPro" id="IPR011251">
    <property type="entry name" value="Luciferase-like_dom"/>
</dbReference>
<dbReference type="SUPFAM" id="SSF51679">
    <property type="entry name" value="Bacterial luciferase-like"/>
    <property type="match status" value="1"/>
</dbReference>
<dbReference type="PANTHER" id="PTHR42847:SF4">
    <property type="entry name" value="ALKANESULFONATE MONOOXYGENASE-RELATED"/>
    <property type="match status" value="1"/>
</dbReference>